<dbReference type="InterPro" id="IPR036388">
    <property type="entry name" value="WH-like_DNA-bd_sf"/>
</dbReference>
<dbReference type="SUPFAM" id="SSF100950">
    <property type="entry name" value="NagB/RpiA/CoA transferase-like"/>
    <property type="match status" value="1"/>
</dbReference>
<dbReference type="SUPFAM" id="SSF46785">
    <property type="entry name" value="Winged helix' DNA-binding domain"/>
    <property type="match status" value="1"/>
</dbReference>
<keyword evidence="1" id="KW-0805">Transcription regulation</keyword>
<keyword evidence="2" id="KW-0804">Transcription</keyword>
<reference evidence="5 6" key="1">
    <citation type="submission" date="2019-05" db="EMBL/GenBank/DDBJ databases">
        <title>Complete genome sequencing of Anaerostipes rhamnosivorans.</title>
        <authorList>
            <person name="Bui T.P.N."/>
            <person name="de Vos W.M."/>
        </authorList>
    </citation>
    <scope>NUCLEOTIDE SEQUENCE [LARGE SCALE GENOMIC DNA]</scope>
    <source>
        <strain evidence="5 6">1y2</strain>
    </source>
</reference>
<feature type="domain" description="HTH arsR-type" evidence="3">
    <location>
        <begin position="1"/>
        <end position="82"/>
    </location>
</feature>
<evidence type="ECO:0000313" key="6">
    <source>
        <dbReference type="Proteomes" id="UP000298653"/>
    </source>
</evidence>
<proteinExistence type="predicted"/>
<dbReference type="SMART" id="SM01134">
    <property type="entry name" value="DeoRC"/>
    <property type="match status" value="1"/>
</dbReference>
<dbReference type="AlphaFoldDB" id="A0A4P8ICJ8"/>
<dbReference type="RefSeq" id="WP_137328610.1">
    <property type="nucleotide sequence ID" value="NZ_CP040058.1"/>
</dbReference>
<protein>
    <submittedName>
        <fullName evidence="5">Transcriptional repressor of the fructose operon, DeoR family</fullName>
    </submittedName>
</protein>
<evidence type="ECO:0000313" key="5">
    <source>
        <dbReference type="EMBL" id="QCP35196.1"/>
    </source>
</evidence>
<dbReference type="CDD" id="cd00090">
    <property type="entry name" value="HTH_ARSR"/>
    <property type="match status" value="1"/>
</dbReference>
<gene>
    <name evidence="5" type="ORF">AR1Y2_1742</name>
</gene>
<keyword evidence="6" id="KW-1185">Reference proteome</keyword>
<dbReference type="Pfam" id="PF00455">
    <property type="entry name" value="DeoRC"/>
    <property type="match status" value="1"/>
</dbReference>
<dbReference type="PROSITE" id="PS51000">
    <property type="entry name" value="HTH_DEOR_2"/>
    <property type="match status" value="1"/>
</dbReference>
<dbReference type="SMART" id="SM00420">
    <property type="entry name" value="HTH_DEOR"/>
    <property type="match status" value="1"/>
</dbReference>
<dbReference type="PANTHER" id="PTHR30363:SF44">
    <property type="entry name" value="AGA OPERON TRANSCRIPTIONAL REPRESSOR-RELATED"/>
    <property type="match status" value="1"/>
</dbReference>
<sequence>MKHKERQLQILNLLNEEKEVSVEELAEKFDVSASTIRRELNIMNQLGLIIRTHGGALAQVNKNDEILDHTKRKFHNYHEKMEIAKKAASYVKDNEFVFLHSSSITDLMPPFLTARNITVATNSLNIAKSLADADDCQLIVVGGLYYKFAEAVEGMMTVEQIQSMHFKKAFLGANGVDLQMGFSTITEYELGSKIATVASSDETFFLCEHQKFDRKSAFQIVDFRSVNHIITDSKVSDHLYNKYCTACHIIVAGSRGHI</sequence>
<dbReference type="Pfam" id="PF08220">
    <property type="entry name" value="HTH_DeoR"/>
    <property type="match status" value="1"/>
</dbReference>
<dbReference type="InterPro" id="IPR050313">
    <property type="entry name" value="Carb_Metab_HTH_regulators"/>
</dbReference>
<name>A0A4P8ICJ8_9FIRM</name>
<dbReference type="Gene3D" id="3.40.50.1360">
    <property type="match status" value="1"/>
</dbReference>
<dbReference type="Gene3D" id="1.10.10.10">
    <property type="entry name" value="Winged helix-like DNA-binding domain superfamily/Winged helix DNA-binding domain"/>
    <property type="match status" value="1"/>
</dbReference>
<dbReference type="PANTHER" id="PTHR30363">
    <property type="entry name" value="HTH-TYPE TRANSCRIPTIONAL REGULATOR SRLR-RELATED"/>
    <property type="match status" value="1"/>
</dbReference>
<feature type="domain" description="HTH deoR-type" evidence="4">
    <location>
        <begin position="3"/>
        <end position="58"/>
    </location>
</feature>
<dbReference type="GO" id="GO:0003700">
    <property type="term" value="F:DNA-binding transcription factor activity"/>
    <property type="evidence" value="ECO:0007669"/>
    <property type="project" value="InterPro"/>
</dbReference>
<evidence type="ECO:0000256" key="1">
    <source>
        <dbReference type="ARBA" id="ARBA00023015"/>
    </source>
</evidence>
<evidence type="ECO:0000256" key="2">
    <source>
        <dbReference type="ARBA" id="ARBA00023163"/>
    </source>
</evidence>
<dbReference type="InterPro" id="IPR014036">
    <property type="entry name" value="DeoR-like_C"/>
</dbReference>
<evidence type="ECO:0000259" key="3">
    <source>
        <dbReference type="PROSITE" id="PS50987"/>
    </source>
</evidence>
<dbReference type="EMBL" id="CP040058">
    <property type="protein sequence ID" value="QCP35196.1"/>
    <property type="molecule type" value="Genomic_DNA"/>
</dbReference>
<dbReference type="Proteomes" id="UP000298653">
    <property type="component" value="Chromosome"/>
</dbReference>
<dbReference type="PRINTS" id="PR00037">
    <property type="entry name" value="HTHLACR"/>
</dbReference>
<accession>A0A4P8ICJ8</accession>
<dbReference type="OrthoDB" id="9797223at2"/>
<dbReference type="KEGG" id="arf:AR1Y2_1742"/>
<dbReference type="InterPro" id="IPR036390">
    <property type="entry name" value="WH_DNA-bd_sf"/>
</dbReference>
<dbReference type="InterPro" id="IPR001034">
    <property type="entry name" value="DeoR_HTH"/>
</dbReference>
<dbReference type="InterPro" id="IPR001845">
    <property type="entry name" value="HTH_ArsR_DNA-bd_dom"/>
</dbReference>
<dbReference type="InterPro" id="IPR011991">
    <property type="entry name" value="ArsR-like_HTH"/>
</dbReference>
<dbReference type="InterPro" id="IPR037171">
    <property type="entry name" value="NagB/RpiA_transferase-like"/>
</dbReference>
<dbReference type="PROSITE" id="PS50987">
    <property type="entry name" value="HTH_ARSR_2"/>
    <property type="match status" value="1"/>
</dbReference>
<evidence type="ECO:0000259" key="4">
    <source>
        <dbReference type="PROSITE" id="PS51000"/>
    </source>
</evidence>
<organism evidence="5 6">
    <name type="scientific">Anaerostipes rhamnosivorans</name>
    <dbReference type="NCBI Taxonomy" id="1229621"/>
    <lineage>
        <taxon>Bacteria</taxon>
        <taxon>Bacillati</taxon>
        <taxon>Bacillota</taxon>
        <taxon>Clostridia</taxon>
        <taxon>Lachnospirales</taxon>
        <taxon>Lachnospiraceae</taxon>
        <taxon>Anaerostipes</taxon>
    </lineage>
</organism>